<feature type="compositionally biased region" description="Polar residues" evidence="1">
    <location>
        <begin position="327"/>
        <end position="336"/>
    </location>
</feature>
<feature type="compositionally biased region" description="Basic and acidic residues" evidence="1">
    <location>
        <begin position="386"/>
        <end position="399"/>
    </location>
</feature>
<feature type="compositionally biased region" description="Polar residues" evidence="1">
    <location>
        <begin position="133"/>
        <end position="144"/>
    </location>
</feature>
<evidence type="ECO:0000313" key="3">
    <source>
        <dbReference type="EMBL" id="KAK3383596.1"/>
    </source>
</evidence>
<gene>
    <name evidence="3" type="ORF">B0T24DRAFT_673448</name>
</gene>
<keyword evidence="4" id="KW-1185">Reference proteome</keyword>
<evidence type="ECO:0000256" key="1">
    <source>
        <dbReference type="SAM" id="MobiDB-lite"/>
    </source>
</evidence>
<feature type="compositionally biased region" description="Acidic residues" evidence="1">
    <location>
        <begin position="353"/>
        <end position="381"/>
    </location>
</feature>
<feature type="compositionally biased region" description="Low complexity" evidence="1">
    <location>
        <begin position="276"/>
        <end position="294"/>
    </location>
</feature>
<proteinExistence type="predicted"/>
<reference evidence="3" key="1">
    <citation type="journal article" date="2023" name="Mol. Phylogenet. Evol.">
        <title>Genome-scale phylogeny and comparative genomics of the fungal order Sordariales.</title>
        <authorList>
            <person name="Hensen N."/>
            <person name="Bonometti L."/>
            <person name="Westerberg I."/>
            <person name="Brannstrom I.O."/>
            <person name="Guillou S."/>
            <person name="Cros-Aarteil S."/>
            <person name="Calhoun S."/>
            <person name="Haridas S."/>
            <person name="Kuo A."/>
            <person name="Mondo S."/>
            <person name="Pangilinan J."/>
            <person name="Riley R."/>
            <person name="LaButti K."/>
            <person name="Andreopoulos B."/>
            <person name="Lipzen A."/>
            <person name="Chen C."/>
            <person name="Yan M."/>
            <person name="Daum C."/>
            <person name="Ng V."/>
            <person name="Clum A."/>
            <person name="Steindorff A."/>
            <person name="Ohm R.A."/>
            <person name="Martin F."/>
            <person name="Silar P."/>
            <person name="Natvig D.O."/>
            <person name="Lalanne C."/>
            <person name="Gautier V."/>
            <person name="Ament-Velasquez S.L."/>
            <person name="Kruys A."/>
            <person name="Hutchinson M.I."/>
            <person name="Powell A.J."/>
            <person name="Barry K."/>
            <person name="Miller A.N."/>
            <person name="Grigoriev I.V."/>
            <person name="Debuchy R."/>
            <person name="Gladieux P."/>
            <person name="Hiltunen Thoren M."/>
            <person name="Johannesson H."/>
        </authorList>
    </citation>
    <scope>NUCLEOTIDE SEQUENCE</scope>
    <source>
        <strain evidence="3">CBS 958.72</strain>
    </source>
</reference>
<evidence type="ECO:0000259" key="2">
    <source>
        <dbReference type="Pfam" id="PF09816"/>
    </source>
</evidence>
<feature type="domain" description="Transcription elongation factor Eaf N-terminal" evidence="2">
    <location>
        <begin position="15"/>
        <end position="115"/>
    </location>
</feature>
<dbReference type="Pfam" id="PF09816">
    <property type="entry name" value="EAF"/>
    <property type="match status" value="1"/>
</dbReference>
<dbReference type="AlphaFoldDB" id="A0AAE0NL67"/>
<feature type="region of interest" description="Disordered" evidence="1">
    <location>
        <begin position="133"/>
        <end position="410"/>
    </location>
</feature>
<feature type="compositionally biased region" description="Low complexity" evidence="1">
    <location>
        <begin position="152"/>
        <end position="161"/>
    </location>
</feature>
<name>A0AAE0NL67_9PEZI</name>
<comment type="caution">
    <text evidence="3">The sequence shown here is derived from an EMBL/GenBank/DDBJ whole genome shotgun (WGS) entry which is preliminary data.</text>
</comment>
<dbReference type="Proteomes" id="UP001287356">
    <property type="component" value="Unassembled WGS sequence"/>
</dbReference>
<accession>A0AAE0NL67</accession>
<sequence>MADPGVIDPTKAGKYPIILSDALLGKPSKETYTGVRYNYRPALSSDSAPTTSRLKKSAKEGQFNLSFDDQGNKYLYNGSRTTEDDKYVLIFDPDRQAMILHRVDSVFHMNLTRTPTDTNAESLRKQFPHLEVSSTATATSNSKQQKGKAAEKAGPGKTTAAKGKDTGPVKDTAKAKAKPEKAKPEKAKPEKTKPEKAKPEKAKPEKSKPVTLALPTSKPKPPSPPPAPAVPEKKPKRRQRSPVESEDEDEDDDDDGGLTIEYPGGNPATTFQPTNSFSPGFPPFSSASRQLLDFGLGGHDEDDEDADAEFDEEMGEDDDAAFKLPSPVNNHSNSSAAPAHQPANLEPLRYTFDDDDDDDDAEADSAMDADADADALGEDFDAVVAELEKEFHKASHDNGQDSDSSVSEEE</sequence>
<reference evidence="3" key="2">
    <citation type="submission" date="2023-06" db="EMBL/GenBank/DDBJ databases">
        <authorList>
            <consortium name="Lawrence Berkeley National Laboratory"/>
            <person name="Haridas S."/>
            <person name="Hensen N."/>
            <person name="Bonometti L."/>
            <person name="Westerberg I."/>
            <person name="Brannstrom I.O."/>
            <person name="Guillou S."/>
            <person name="Cros-Aarteil S."/>
            <person name="Calhoun S."/>
            <person name="Kuo A."/>
            <person name="Mondo S."/>
            <person name="Pangilinan J."/>
            <person name="Riley R."/>
            <person name="Labutti K."/>
            <person name="Andreopoulos B."/>
            <person name="Lipzen A."/>
            <person name="Chen C."/>
            <person name="Yanf M."/>
            <person name="Daum C."/>
            <person name="Ng V."/>
            <person name="Clum A."/>
            <person name="Steindorff A."/>
            <person name="Ohm R."/>
            <person name="Martin F."/>
            <person name="Silar P."/>
            <person name="Natvig D."/>
            <person name="Lalanne C."/>
            <person name="Gautier V."/>
            <person name="Ament-Velasquez S.L."/>
            <person name="Kruys A."/>
            <person name="Hutchinson M.I."/>
            <person name="Powell A.J."/>
            <person name="Barry K."/>
            <person name="Miller A.N."/>
            <person name="Grigoriev I.V."/>
            <person name="Debuchy R."/>
            <person name="Gladieux P."/>
            <person name="Thoren M.H."/>
            <person name="Johannesson H."/>
        </authorList>
    </citation>
    <scope>NUCLEOTIDE SEQUENCE</scope>
    <source>
        <strain evidence="3">CBS 958.72</strain>
    </source>
</reference>
<feature type="compositionally biased region" description="Acidic residues" evidence="1">
    <location>
        <begin position="244"/>
        <end position="256"/>
    </location>
</feature>
<feature type="compositionally biased region" description="Pro residues" evidence="1">
    <location>
        <begin position="218"/>
        <end position="229"/>
    </location>
</feature>
<dbReference type="GO" id="GO:0003746">
    <property type="term" value="F:translation elongation factor activity"/>
    <property type="evidence" value="ECO:0007669"/>
    <property type="project" value="UniProtKB-KW"/>
</dbReference>
<organism evidence="3 4">
    <name type="scientific">Lasiosphaeria ovina</name>
    <dbReference type="NCBI Taxonomy" id="92902"/>
    <lineage>
        <taxon>Eukaryota</taxon>
        <taxon>Fungi</taxon>
        <taxon>Dikarya</taxon>
        <taxon>Ascomycota</taxon>
        <taxon>Pezizomycotina</taxon>
        <taxon>Sordariomycetes</taxon>
        <taxon>Sordariomycetidae</taxon>
        <taxon>Sordariales</taxon>
        <taxon>Lasiosphaeriaceae</taxon>
        <taxon>Lasiosphaeria</taxon>
    </lineage>
</organism>
<evidence type="ECO:0000313" key="4">
    <source>
        <dbReference type="Proteomes" id="UP001287356"/>
    </source>
</evidence>
<protein>
    <submittedName>
        <fullName evidence="3">RNA polymerase II transcription elongation factor-domain-containing protein</fullName>
    </submittedName>
</protein>
<feature type="compositionally biased region" description="Acidic residues" evidence="1">
    <location>
        <begin position="300"/>
        <end position="319"/>
    </location>
</feature>
<dbReference type="InterPro" id="IPR019194">
    <property type="entry name" value="Tscrpt_elong_fac_Eaf_N"/>
</dbReference>
<keyword evidence="3" id="KW-0251">Elongation factor</keyword>
<feature type="compositionally biased region" description="Basic and acidic residues" evidence="1">
    <location>
        <begin position="162"/>
        <end position="208"/>
    </location>
</feature>
<keyword evidence="3" id="KW-0648">Protein biosynthesis</keyword>
<feature type="compositionally biased region" description="Polar residues" evidence="1">
    <location>
        <begin position="401"/>
        <end position="410"/>
    </location>
</feature>
<dbReference type="EMBL" id="JAULSN010000001">
    <property type="protein sequence ID" value="KAK3383596.1"/>
    <property type="molecule type" value="Genomic_DNA"/>
</dbReference>